<keyword evidence="5 6" id="KW-0472">Membrane</keyword>
<dbReference type="RefSeq" id="WP_343908597.1">
    <property type="nucleotide sequence ID" value="NZ_BAAAJE010000016.1"/>
</dbReference>
<reference evidence="8 9" key="1">
    <citation type="journal article" date="2019" name="Int. J. Syst. Evol. Microbiol.">
        <title>The Global Catalogue of Microorganisms (GCM) 10K type strain sequencing project: providing services to taxonomists for standard genome sequencing and annotation.</title>
        <authorList>
            <consortium name="The Broad Institute Genomics Platform"/>
            <consortium name="The Broad Institute Genome Sequencing Center for Infectious Disease"/>
            <person name="Wu L."/>
            <person name="Ma J."/>
        </authorList>
    </citation>
    <scope>NUCLEOTIDE SEQUENCE [LARGE SCALE GENOMIC DNA]</scope>
    <source>
        <strain evidence="8 9">JCM 11813</strain>
    </source>
</reference>
<evidence type="ECO:0000256" key="2">
    <source>
        <dbReference type="ARBA" id="ARBA00022475"/>
    </source>
</evidence>
<dbReference type="Proteomes" id="UP001499979">
    <property type="component" value="Unassembled WGS sequence"/>
</dbReference>
<gene>
    <name evidence="8" type="ORF">GCM10009606_32100</name>
</gene>
<feature type="transmembrane region" description="Helical" evidence="6">
    <location>
        <begin position="58"/>
        <end position="78"/>
    </location>
</feature>
<evidence type="ECO:0000256" key="3">
    <source>
        <dbReference type="ARBA" id="ARBA00022692"/>
    </source>
</evidence>
<proteinExistence type="predicted"/>
<evidence type="ECO:0000256" key="4">
    <source>
        <dbReference type="ARBA" id="ARBA00022989"/>
    </source>
</evidence>
<dbReference type="InterPro" id="IPR003807">
    <property type="entry name" value="DUF202"/>
</dbReference>
<dbReference type="InterPro" id="IPR052053">
    <property type="entry name" value="IM_YidH-like"/>
</dbReference>
<protein>
    <recommendedName>
        <fullName evidence="7">DUF202 domain-containing protein</fullName>
    </recommendedName>
</protein>
<dbReference type="PANTHER" id="PTHR34187:SF2">
    <property type="entry name" value="DUF202 DOMAIN-CONTAINING PROTEIN"/>
    <property type="match status" value="1"/>
</dbReference>
<sequence>MDTPRRSARPPLHEVGEHPDYRFTLANERTFLAWVRTALAMMAAGVAVVQFIPGLDVVRHVLGVLLILLGGLLAGVSYEHWERNERAMRMGAPLPRSPIPGLLAAALTLTALVAVVLTVVDLVRT</sequence>
<comment type="caution">
    <text evidence="8">The sequence shown here is derived from an EMBL/GenBank/DDBJ whole genome shotgun (WGS) entry which is preliminary data.</text>
</comment>
<dbReference type="PANTHER" id="PTHR34187">
    <property type="entry name" value="FGR18P"/>
    <property type="match status" value="1"/>
</dbReference>
<evidence type="ECO:0000313" key="9">
    <source>
        <dbReference type="Proteomes" id="UP001499979"/>
    </source>
</evidence>
<dbReference type="Pfam" id="PF02656">
    <property type="entry name" value="DUF202"/>
    <property type="match status" value="1"/>
</dbReference>
<feature type="transmembrane region" description="Helical" evidence="6">
    <location>
        <begin position="99"/>
        <end position="120"/>
    </location>
</feature>
<evidence type="ECO:0000313" key="8">
    <source>
        <dbReference type="EMBL" id="GAA1151096.1"/>
    </source>
</evidence>
<organism evidence="8 9">
    <name type="scientific">Nocardioides aquiterrae</name>
    <dbReference type="NCBI Taxonomy" id="203799"/>
    <lineage>
        <taxon>Bacteria</taxon>
        <taxon>Bacillati</taxon>
        <taxon>Actinomycetota</taxon>
        <taxon>Actinomycetes</taxon>
        <taxon>Propionibacteriales</taxon>
        <taxon>Nocardioidaceae</taxon>
        <taxon>Nocardioides</taxon>
    </lineage>
</organism>
<keyword evidence="3 6" id="KW-0812">Transmembrane</keyword>
<evidence type="ECO:0000259" key="7">
    <source>
        <dbReference type="Pfam" id="PF02656"/>
    </source>
</evidence>
<evidence type="ECO:0000256" key="6">
    <source>
        <dbReference type="SAM" id="Phobius"/>
    </source>
</evidence>
<keyword evidence="2" id="KW-1003">Cell membrane</keyword>
<evidence type="ECO:0000256" key="1">
    <source>
        <dbReference type="ARBA" id="ARBA00004651"/>
    </source>
</evidence>
<evidence type="ECO:0000256" key="5">
    <source>
        <dbReference type="ARBA" id="ARBA00023136"/>
    </source>
</evidence>
<keyword evidence="4 6" id="KW-1133">Transmembrane helix</keyword>
<feature type="transmembrane region" description="Helical" evidence="6">
    <location>
        <begin position="31"/>
        <end position="52"/>
    </location>
</feature>
<name>A0ABN1UGU0_9ACTN</name>
<dbReference type="EMBL" id="BAAAJE010000016">
    <property type="protein sequence ID" value="GAA1151096.1"/>
    <property type="molecule type" value="Genomic_DNA"/>
</dbReference>
<accession>A0ABN1UGU0</accession>
<keyword evidence="9" id="KW-1185">Reference proteome</keyword>
<feature type="domain" description="DUF202" evidence="7">
    <location>
        <begin position="22"/>
        <end position="87"/>
    </location>
</feature>
<comment type="subcellular location">
    <subcellularLocation>
        <location evidence="1">Cell membrane</location>
        <topology evidence="1">Multi-pass membrane protein</topology>
    </subcellularLocation>
</comment>